<dbReference type="PANTHER" id="PTHR21354:SF0">
    <property type="entry name" value="ZINC FINGER PROTEIN 511"/>
    <property type="match status" value="1"/>
</dbReference>
<keyword evidence="1" id="KW-0862">Zinc</keyword>
<evidence type="ECO:0000256" key="2">
    <source>
        <dbReference type="SAM" id="MobiDB-lite"/>
    </source>
</evidence>
<dbReference type="GO" id="GO:0008270">
    <property type="term" value="F:zinc ion binding"/>
    <property type="evidence" value="ECO:0007669"/>
    <property type="project" value="UniProtKB-KW"/>
</dbReference>
<feature type="compositionally biased region" description="Polar residues" evidence="2">
    <location>
        <begin position="8"/>
        <end position="24"/>
    </location>
</feature>
<sequence length="258" mass="29504">MSKRSREGSTSPPATISMVSSSAGSPRHKYPHMDHPPPSEETRNSLMRCSLPPHKGDLTFPTYEEYESHYLQTHINRCSECRKNFPSELLLSRHIEENHDPVMEERRERGEKTFGCFVEGCERRCSTPQKRRRHLIDKHCFPRGYNFFIVNDGIDKYSSMLRSSVPMHRRRFSLETGSVNARSNNAVSSPAPERRRDYSTYAANKEEEDDASTTHVQAEAKAGVDEDDGLAGLTRSMSALRFVPHSVTVRMQSRKDGR</sequence>
<feature type="compositionally biased region" description="Basic and acidic residues" evidence="2">
    <location>
        <begin position="31"/>
        <end position="43"/>
    </location>
</feature>
<dbReference type="VEuPathDB" id="FungiDB:MCYG_06895"/>
<dbReference type="PROSITE" id="PS00028">
    <property type="entry name" value="ZINC_FINGER_C2H2_1"/>
    <property type="match status" value="1"/>
</dbReference>
<dbReference type="OrthoDB" id="18440at2759"/>
<evidence type="ECO:0000256" key="1">
    <source>
        <dbReference type="PROSITE-ProRule" id="PRU00042"/>
    </source>
</evidence>
<dbReference type="AlphaFoldDB" id="C5FVZ2"/>
<dbReference type="HOGENOM" id="CLU_055660_1_0_1"/>
<feature type="region of interest" description="Disordered" evidence="2">
    <location>
        <begin position="204"/>
        <end position="229"/>
    </location>
</feature>
<dbReference type="SMART" id="SM00355">
    <property type="entry name" value="ZnF_C2H2"/>
    <property type="match status" value="2"/>
</dbReference>
<dbReference type="EMBL" id="DS995706">
    <property type="protein sequence ID" value="EEQ34076.1"/>
    <property type="molecule type" value="Genomic_DNA"/>
</dbReference>
<organism evidence="4 5">
    <name type="scientific">Arthroderma otae (strain ATCC MYA-4605 / CBS 113480)</name>
    <name type="common">Microsporum canis</name>
    <dbReference type="NCBI Taxonomy" id="554155"/>
    <lineage>
        <taxon>Eukaryota</taxon>
        <taxon>Fungi</taxon>
        <taxon>Dikarya</taxon>
        <taxon>Ascomycota</taxon>
        <taxon>Pezizomycotina</taxon>
        <taxon>Eurotiomycetes</taxon>
        <taxon>Eurotiomycetidae</taxon>
        <taxon>Onygenales</taxon>
        <taxon>Arthrodermataceae</taxon>
        <taxon>Microsporum</taxon>
    </lineage>
</organism>
<dbReference type="Proteomes" id="UP000002035">
    <property type="component" value="Unassembled WGS sequence"/>
</dbReference>
<dbReference type="GeneID" id="9227013"/>
<name>C5FVZ2_ARTOC</name>
<keyword evidence="1" id="KW-0479">Metal-binding</keyword>
<reference evidence="5" key="1">
    <citation type="journal article" date="2012" name="MBio">
        <title>Comparative genome analysis of Trichophyton rubrum and related dermatophytes reveals candidate genes involved in infection.</title>
        <authorList>
            <person name="Martinez D.A."/>
            <person name="Oliver B.G."/>
            <person name="Graeser Y."/>
            <person name="Goldberg J.M."/>
            <person name="Li W."/>
            <person name="Martinez-Rossi N.M."/>
            <person name="Monod M."/>
            <person name="Shelest E."/>
            <person name="Barton R.C."/>
            <person name="Birch E."/>
            <person name="Brakhage A.A."/>
            <person name="Chen Z."/>
            <person name="Gurr S.J."/>
            <person name="Heiman D."/>
            <person name="Heitman J."/>
            <person name="Kosti I."/>
            <person name="Rossi A."/>
            <person name="Saif S."/>
            <person name="Samalova M."/>
            <person name="Saunders C.W."/>
            <person name="Shea T."/>
            <person name="Summerbell R.C."/>
            <person name="Xu J."/>
            <person name="Young S."/>
            <person name="Zeng Q."/>
            <person name="Birren B.W."/>
            <person name="Cuomo C.A."/>
            <person name="White T.C."/>
        </authorList>
    </citation>
    <scope>NUCLEOTIDE SEQUENCE [LARGE SCALE GENOMIC DNA]</scope>
    <source>
        <strain evidence="5">ATCC MYA-4605 / CBS 113480</strain>
    </source>
</reference>
<feature type="region of interest" description="Disordered" evidence="2">
    <location>
        <begin position="1"/>
        <end position="44"/>
    </location>
</feature>
<keyword evidence="5" id="KW-1185">Reference proteome</keyword>
<proteinExistence type="predicted"/>
<keyword evidence="1" id="KW-0863">Zinc-finger</keyword>
<gene>
    <name evidence="4" type="ORF">MCYG_06895</name>
</gene>
<accession>C5FVZ2</accession>
<evidence type="ECO:0000259" key="3">
    <source>
        <dbReference type="PROSITE" id="PS50157"/>
    </source>
</evidence>
<dbReference type="eggNOG" id="KOG4173">
    <property type="taxonomic scope" value="Eukaryota"/>
</dbReference>
<evidence type="ECO:0000313" key="5">
    <source>
        <dbReference type="Proteomes" id="UP000002035"/>
    </source>
</evidence>
<dbReference type="InterPro" id="IPR039258">
    <property type="entry name" value="ZNF511"/>
</dbReference>
<dbReference type="PANTHER" id="PTHR21354">
    <property type="entry name" value="ZINC FINGER PROTEIN 511"/>
    <property type="match status" value="1"/>
</dbReference>
<dbReference type="RefSeq" id="XP_002844931.1">
    <property type="nucleotide sequence ID" value="XM_002844885.1"/>
</dbReference>
<evidence type="ECO:0000313" key="4">
    <source>
        <dbReference type="EMBL" id="EEQ34076.1"/>
    </source>
</evidence>
<dbReference type="PROSITE" id="PS50157">
    <property type="entry name" value="ZINC_FINGER_C2H2_2"/>
    <property type="match status" value="1"/>
</dbReference>
<feature type="domain" description="C2H2-type" evidence="3">
    <location>
        <begin position="76"/>
        <end position="99"/>
    </location>
</feature>
<protein>
    <submittedName>
        <fullName evidence="4">C2H2 type zinc finger domain-containing protein</fullName>
    </submittedName>
</protein>
<dbReference type="OMA" id="CMTPQKR"/>
<dbReference type="InterPro" id="IPR013087">
    <property type="entry name" value="Znf_C2H2_type"/>
</dbReference>